<dbReference type="GO" id="GO:0016625">
    <property type="term" value="F:oxidoreductase activity, acting on the aldehyde or oxo group of donors, iron-sulfur protein as acceptor"/>
    <property type="evidence" value="ECO:0007669"/>
    <property type="project" value="InterPro"/>
</dbReference>
<dbReference type="AlphaFoldDB" id="X1EC23"/>
<evidence type="ECO:0000259" key="1">
    <source>
        <dbReference type="SMART" id="SM00790"/>
    </source>
</evidence>
<organism evidence="2">
    <name type="scientific">marine sediment metagenome</name>
    <dbReference type="NCBI Taxonomy" id="412755"/>
    <lineage>
        <taxon>unclassified sequences</taxon>
        <taxon>metagenomes</taxon>
        <taxon>ecological metagenomes</taxon>
    </lineage>
</organism>
<feature type="domain" description="Aldehyde ferredoxin oxidoreductase N-terminal" evidence="1">
    <location>
        <begin position="4"/>
        <end position="158"/>
    </location>
</feature>
<dbReference type="SMART" id="SM00790">
    <property type="entry name" value="AFOR_N"/>
    <property type="match status" value="1"/>
</dbReference>
<gene>
    <name evidence="2" type="ORF">S03H2_06120</name>
</gene>
<name>X1EC23_9ZZZZ</name>
<dbReference type="SUPFAM" id="SSF56228">
    <property type="entry name" value="Aldehyde ferredoxin oxidoreductase, N-terminal domain"/>
    <property type="match status" value="1"/>
</dbReference>
<dbReference type="Gene3D" id="3.60.9.10">
    <property type="entry name" value="Aldehyde ferredoxin oxidoreductase, N-terminal domain"/>
    <property type="match status" value="1"/>
</dbReference>
<evidence type="ECO:0000313" key="2">
    <source>
        <dbReference type="EMBL" id="GAH30152.1"/>
    </source>
</evidence>
<dbReference type="Pfam" id="PF02730">
    <property type="entry name" value="AFOR_N"/>
    <property type="match status" value="1"/>
</dbReference>
<dbReference type="InterPro" id="IPR051919">
    <property type="entry name" value="W-dependent_AOR"/>
</dbReference>
<dbReference type="GO" id="GO:0051536">
    <property type="term" value="F:iron-sulfur cluster binding"/>
    <property type="evidence" value="ECO:0007669"/>
    <property type="project" value="InterPro"/>
</dbReference>
<protein>
    <recommendedName>
        <fullName evidence="1">Aldehyde ferredoxin oxidoreductase N-terminal domain-containing protein</fullName>
    </recommendedName>
</protein>
<dbReference type="InterPro" id="IPR036503">
    <property type="entry name" value="Ald_Fedxn_OxRdtase_N_sf"/>
</dbReference>
<comment type="caution">
    <text evidence="2">The sequence shown here is derived from an EMBL/GenBank/DDBJ whole genome shotgun (WGS) entry which is preliminary data.</text>
</comment>
<dbReference type="PANTHER" id="PTHR30038:SF0">
    <property type="entry name" value="TUNGSTEN-CONTAINING ALDEHYDE FERREDOXIN OXIDOREDUCTASE"/>
    <property type="match status" value="1"/>
</dbReference>
<proteinExistence type="predicted"/>
<sequence>MYGFWGKILDVNLTARSVDVKWVDEVFFKKYLGGVGIATKILFDEVDPSTDPLSPDNAIVFAVGPFQGTTIPGSGRWIVASRSPLTGIWADSCAGGNWATVFNRTGFDALVVRGRSESPSYLWICNDKVEIRDASRMWGKTTSETDREIKAGLIIGSGV</sequence>
<dbReference type="PANTHER" id="PTHR30038">
    <property type="entry name" value="ALDEHYDE FERREDOXIN OXIDOREDUCTASE"/>
    <property type="match status" value="1"/>
</dbReference>
<reference evidence="2" key="1">
    <citation type="journal article" date="2014" name="Front. Microbiol.">
        <title>High frequency of phylogenetically diverse reductive dehalogenase-homologous genes in deep subseafloor sedimentary metagenomes.</title>
        <authorList>
            <person name="Kawai M."/>
            <person name="Futagami T."/>
            <person name="Toyoda A."/>
            <person name="Takaki Y."/>
            <person name="Nishi S."/>
            <person name="Hori S."/>
            <person name="Arai W."/>
            <person name="Tsubouchi T."/>
            <person name="Morono Y."/>
            <person name="Uchiyama I."/>
            <person name="Ito T."/>
            <person name="Fujiyama A."/>
            <person name="Inagaki F."/>
            <person name="Takami H."/>
        </authorList>
    </citation>
    <scope>NUCLEOTIDE SEQUENCE</scope>
    <source>
        <strain evidence="2">Expedition CK06-06</strain>
    </source>
</reference>
<dbReference type="InterPro" id="IPR013983">
    <property type="entry name" value="Ald_Fedxn_OxRdtase_N"/>
</dbReference>
<accession>X1EC23</accession>
<dbReference type="EMBL" id="BARU01002629">
    <property type="protein sequence ID" value="GAH30152.1"/>
    <property type="molecule type" value="Genomic_DNA"/>
</dbReference>